<feature type="domain" description="HTH merR-type" evidence="5">
    <location>
        <begin position="5"/>
        <end position="74"/>
    </location>
</feature>
<dbReference type="PANTHER" id="PTHR30204:SF69">
    <property type="entry name" value="MERR-FAMILY TRANSCRIPTIONAL REGULATOR"/>
    <property type="match status" value="1"/>
</dbReference>
<dbReference type="Gene3D" id="1.10.1660.10">
    <property type="match status" value="1"/>
</dbReference>
<dbReference type="InterPro" id="IPR000551">
    <property type="entry name" value="MerR-type_HTH_dom"/>
</dbReference>
<dbReference type="Proteomes" id="UP000194903">
    <property type="component" value="Unassembled WGS sequence"/>
</dbReference>
<keyword evidence="2" id="KW-0805">Transcription regulation</keyword>
<keyword evidence="4" id="KW-0804">Transcription</keyword>
<dbReference type="InterPro" id="IPR047057">
    <property type="entry name" value="MerR_fam"/>
</dbReference>
<sequence length="273" mass="32217">MVKYVLSISELAKLKNVTSETLRHYDRIGLLKPDYTSESGRRYYSIRQYERLGTILELRQAGMSLNMIQEYLDNRNFQKSLSMLEEYQREFERKLQEQMQLNEALLRKLAFLRSLSDLPQMETVFEMEFPIRYMVTFGKEAGDREEHAMAFTKLENYIREKIPILASDRVGVIADERLLVPNDQLIPAVPMLLVSPEKADTTYLREIPSGKYVCMYYKNGVLEKYDRCFEKIKQYIQEKNYRICGKILQIYKIDVTLTNNAEETVLEIQIPVQ</sequence>
<evidence type="ECO:0000256" key="3">
    <source>
        <dbReference type="ARBA" id="ARBA00023125"/>
    </source>
</evidence>
<evidence type="ECO:0000256" key="1">
    <source>
        <dbReference type="ARBA" id="ARBA00022491"/>
    </source>
</evidence>
<dbReference type="InterPro" id="IPR009061">
    <property type="entry name" value="DNA-bd_dom_put_sf"/>
</dbReference>
<dbReference type="SUPFAM" id="SSF55136">
    <property type="entry name" value="Probable bacterial effector-binding domain"/>
    <property type="match status" value="1"/>
</dbReference>
<dbReference type="GO" id="GO:0003700">
    <property type="term" value="F:DNA-binding transcription factor activity"/>
    <property type="evidence" value="ECO:0007669"/>
    <property type="project" value="InterPro"/>
</dbReference>
<keyword evidence="1" id="KW-0678">Repressor</keyword>
<name>A0A252F3A7_9FIRM</name>
<dbReference type="SMART" id="SM00422">
    <property type="entry name" value="HTH_MERR"/>
    <property type="match status" value="1"/>
</dbReference>
<evidence type="ECO:0000256" key="2">
    <source>
        <dbReference type="ARBA" id="ARBA00023015"/>
    </source>
</evidence>
<dbReference type="PROSITE" id="PS50937">
    <property type="entry name" value="HTH_MERR_2"/>
    <property type="match status" value="1"/>
</dbReference>
<evidence type="ECO:0000259" key="5">
    <source>
        <dbReference type="PROSITE" id="PS50937"/>
    </source>
</evidence>
<dbReference type="Pfam" id="PF13411">
    <property type="entry name" value="MerR_1"/>
    <property type="match status" value="1"/>
</dbReference>
<dbReference type="SUPFAM" id="SSF46955">
    <property type="entry name" value="Putative DNA-binding domain"/>
    <property type="match status" value="1"/>
</dbReference>
<dbReference type="InterPro" id="IPR011256">
    <property type="entry name" value="Reg_factor_effector_dom_sf"/>
</dbReference>
<accession>A0A252F3A7</accession>
<dbReference type="EMBL" id="NHOC01000007">
    <property type="protein sequence ID" value="OUM20267.1"/>
    <property type="molecule type" value="Genomic_DNA"/>
</dbReference>
<dbReference type="RefSeq" id="WP_087020501.1">
    <property type="nucleotide sequence ID" value="NZ_NHOC01000007.1"/>
</dbReference>
<dbReference type="AlphaFoldDB" id="A0A252F3A7"/>
<dbReference type="OrthoDB" id="9773308at2"/>
<evidence type="ECO:0000313" key="6">
    <source>
        <dbReference type="EMBL" id="OUM20267.1"/>
    </source>
</evidence>
<comment type="caution">
    <text evidence="6">The sequence shown here is derived from an EMBL/GenBank/DDBJ whole genome shotgun (WGS) entry which is preliminary data.</text>
</comment>
<dbReference type="GO" id="GO:0003677">
    <property type="term" value="F:DNA binding"/>
    <property type="evidence" value="ECO:0007669"/>
    <property type="project" value="UniProtKB-KW"/>
</dbReference>
<protein>
    <recommendedName>
        <fullName evidence="5">HTH merR-type domain-containing protein</fullName>
    </recommendedName>
</protein>
<dbReference type="PANTHER" id="PTHR30204">
    <property type="entry name" value="REDOX-CYCLING DRUG-SENSING TRANSCRIPTIONAL ACTIVATOR SOXR"/>
    <property type="match status" value="1"/>
</dbReference>
<evidence type="ECO:0000256" key="4">
    <source>
        <dbReference type="ARBA" id="ARBA00023163"/>
    </source>
</evidence>
<dbReference type="Gene3D" id="3.20.80.10">
    <property type="entry name" value="Regulatory factor, effector binding domain"/>
    <property type="match status" value="1"/>
</dbReference>
<reference evidence="6 7" key="1">
    <citation type="submission" date="2017-05" db="EMBL/GenBank/DDBJ databases">
        <title>Butyricicoccus porcorum sp. nov. a butyrate-producing bacterium from the swine intestinal tract.</title>
        <authorList>
            <person name="Trachsel J."/>
            <person name="Humphrey S."/>
            <person name="Allen H.K."/>
        </authorList>
    </citation>
    <scope>NUCLEOTIDE SEQUENCE [LARGE SCALE GENOMIC DNA]</scope>
    <source>
        <strain evidence="6">BB10</strain>
    </source>
</reference>
<keyword evidence="7" id="KW-1185">Reference proteome</keyword>
<gene>
    <name evidence="6" type="ORF">CBW42_09500</name>
</gene>
<proteinExistence type="predicted"/>
<keyword evidence="3" id="KW-0238">DNA-binding</keyword>
<evidence type="ECO:0000313" key="7">
    <source>
        <dbReference type="Proteomes" id="UP000194903"/>
    </source>
</evidence>
<organism evidence="6 7">
    <name type="scientific">Butyricicoccus porcorum</name>
    <dbReference type="NCBI Taxonomy" id="1945634"/>
    <lineage>
        <taxon>Bacteria</taxon>
        <taxon>Bacillati</taxon>
        <taxon>Bacillota</taxon>
        <taxon>Clostridia</taxon>
        <taxon>Eubacteriales</taxon>
        <taxon>Butyricicoccaceae</taxon>
        <taxon>Butyricicoccus</taxon>
    </lineage>
</organism>